<name>A0A5B1BCV4_MYCSI</name>
<keyword evidence="3 7" id="KW-0479">Metal-binding</keyword>
<evidence type="ECO:0000256" key="5">
    <source>
        <dbReference type="ARBA" id="ARBA00023004"/>
    </source>
</evidence>
<evidence type="ECO:0000256" key="1">
    <source>
        <dbReference type="ARBA" id="ARBA00010617"/>
    </source>
</evidence>
<evidence type="ECO:0000256" key="2">
    <source>
        <dbReference type="ARBA" id="ARBA00022617"/>
    </source>
</evidence>
<comment type="caution">
    <text evidence="9">The sequence shown here is derived from an EMBL/GenBank/DDBJ whole genome shotgun (WGS) entry which is preliminary data.</text>
</comment>
<dbReference type="GO" id="GO:0016705">
    <property type="term" value="F:oxidoreductase activity, acting on paired donors, with incorporation or reduction of molecular oxygen"/>
    <property type="evidence" value="ECO:0007669"/>
    <property type="project" value="InterPro"/>
</dbReference>
<dbReference type="InterPro" id="IPR036396">
    <property type="entry name" value="Cyt_P450_sf"/>
</dbReference>
<gene>
    <name evidence="9" type="ORF">F0Q45_23345</name>
</gene>
<dbReference type="Pfam" id="PF00067">
    <property type="entry name" value="p450"/>
    <property type="match status" value="1"/>
</dbReference>
<dbReference type="PRINTS" id="PR00463">
    <property type="entry name" value="EP450I"/>
</dbReference>
<sequence length="457" mass="50396">MVLNTDTSPDIAALPLVPRNPLSVREQVAAIAQCHGGIERLRDTGGKITRLKLGPKWLFPDIVLVTSAQAARDVLSASGSWTDVTLFQDELCALLGPALLALRHKKWRPRRRALQPAFTRSQVRAFGGHMAQAAETIAATWQDAEEIDLEAECRRLTMRALGRSILGLDLDEHTEAIDEPLRVVLGYVTQRATKPIRAPRWLPTRARRRAVAAKNTLHGLAKAILQACREDPDRDAPLVHALMAASDPDTGRKLSDKEIHAELVVFIYAGHDTTAMALTCTLWALGRYPDIQERVRVEAAAIGDRELTPDDVSRLGYTIRVIQEALRLCPPTASVARVATKDIEVAGYRVEAGTMCSVGIFALQRDREIWDRALEFDPDRFSPENSAGRDRWQYIPFGAGPRSCIGNHFAMLEATLAVATIIRSHEIISVSEDFPLIVPYSTDPAPPARAQVKVRTG</sequence>
<keyword evidence="10" id="KW-1185">Reference proteome</keyword>
<keyword evidence="5 7" id="KW-0408">Iron</keyword>
<evidence type="ECO:0000256" key="4">
    <source>
        <dbReference type="ARBA" id="ARBA00023002"/>
    </source>
</evidence>
<keyword evidence="2 7" id="KW-0349">Heme</keyword>
<dbReference type="OrthoDB" id="7376058at2"/>
<proteinExistence type="inferred from homology"/>
<dbReference type="InterPro" id="IPR017972">
    <property type="entry name" value="Cyt_P450_CS"/>
</dbReference>
<dbReference type="InterPro" id="IPR050196">
    <property type="entry name" value="Cytochrome_P450_Monoox"/>
</dbReference>
<dbReference type="PROSITE" id="PS00086">
    <property type="entry name" value="CYTOCHROME_P450"/>
    <property type="match status" value="1"/>
</dbReference>
<dbReference type="GO" id="GO:0004497">
    <property type="term" value="F:monooxygenase activity"/>
    <property type="evidence" value="ECO:0007669"/>
    <property type="project" value="UniProtKB-KW"/>
</dbReference>
<dbReference type="InterPro" id="IPR001128">
    <property type="entry name" value="Cyt_P450"/>
</dbReference>
<dbReference type="Proteomes" id="UP000324701">
    <property type="component" value="Unassembled WGS sequence"/>
</dbReference>
<evidence type="ECO:0000256" key="7">
    <source>
        <dbReference type="PIRSR" id="PIRSR602401-1"/>
    </source>
</evidence>
<dbReference type="PANTHER" id="PTHR24291">
    <property type="entry name" value="CYTOCHROME P450 FAMILY 4"/>
    <property type="match status" value="1"/>
</dbReference>
<dbReference type="GO" id="GO:0005506">
    <property type="term" value="F:iron ion binding"/>
    <property type="evidence" value="ECO:0007669"/>
    <property type="project" value="InterPro"/>
</dbReference>
<accession>A0A5B1BCV4</accession>
<evidence type="ECO:0000313" key="10">
    <source>
        <dbReference type="Proteomes" id="UP000324701"/>
    </source>
</evidence>
<evidence type="ECO:0000256" key="6">
    <source>
        <dbReference type="ARBA" id="ARBA00023033"/>
    </source>
</evidence>
<dbReference type="PANTHER" id="PTHR24291:SF50">
    <property type="entry name" value="BIFUNCTIONAL ALBAFLAVENONE MONOOXYGENASE_TERPENE SYNTHASE"/>
    <property type="match status" value="1"/>
</dbReference>
<evidence type="ECO:0000256" key="3">
    <source>
        <dbReference type="ARBA" id="ARBA00022723"/>
    </source>
</evidence>
<dbReference type="GO" id="GO:0020037">
    <property type="term" value="F:heme binding"/>
    <property type="evidence" value="ECO:0007669"/>
    <property type="project" value="InterPro"/>
</dbReference>
<keyword evidence="4 8" id="KW-0560">Oxidoreductase</keyword>
<reference evidence="9 10" key="1">
    <citation type="submission" date="2019-09" db="EMBL/GenBank/DDBJ databases">
        <title>Report of infection by Mycobacterium simiae a patient suffering from pulmonary tuberculosis.</title>
        <authorList>
            <person name="Mohanty P.S."/>
            <person name="Bansal A.K."/>
            <person name="Singh H."/>
            <person name="Sharma S."/>
            <person name="Patil S.A."/>
            <person name="Upadhaya P."/>
            <person name="Singh P.K."/>
            <person name="Kumar D."/>
            <person name="Kumar S."/>
            <person name="Singh R.K."/>
            <person name="Chaudhary B."/>
        </authorList>
    </citation>
    <scope>NUCLEOTIDE SEQUENCE [LARGE SCALE GENOMIC DNA]</scope>
    <source>
        <strain evidence="9 10">JAL-560-SIM</strain>
    </source>
</reference>
<dbReference type="SUPFAM" id="SSF48264">
    <property type="entry name" value="Cytochrome P450"/>
    <property type="match status" value="1"/>
</dbReference>
<organism evidence="9 10">
    <name type="scientific">Mycobacterium simiae</name>
    <name type="common">Mycobacterium habana</name>
    <dbReference type="NCBI Taxonomy" id="1784"/>
    <lineage>
        <taxon>Bacteria</taxon>
        <taxon>Bacillati</taxon>
        <taxon>Actinomycetota</taxon>
        <taxon>Actinomycetes</taxon>
        <taxon>Mycobacteriales</taxon>
        <taxon>Mycobacteriaceae</taxon>
        <taxon>Mycobacterium</taxon>
        <taxon>Mycobacterium simiae complex</taxon>
    </lineage>
</organism>
<dbReference type="InterPro" id="IPR002401">
    <property type="entry name" value="Cyt_P450_E_grp-I"/>
</dbReference>
<evidence type="ECO:0000256" key="8">
    <source>
        <dbReference type="RuleBase" id="RU000461"/>
    </source>
</evidence>
<dbReference type="Gene3D" id="1.10.630.10">
    <property type="entry name" value="Cytochrome P450"/>
    <property type="match status" value="1"/>
</dbReference>
<dbReference type="EMBL" id="VTZN01000224">
    <property type="protein sequence ID" value="KAA1246417.1"/>
    <property type="molecule type" value="Genomic_DNA"/>
</dbReference>
<comment type="similarity">
    <text evidence="1 8">Belongs to the cytochrome P450 family.</text>
</comment>
<dbReference type="PRINTS" id="PR00385">
    <property type="entry name" value="P450"/>
</dbReference>
<comment type="cofactor">
    <cofactor evidence="7">
        <name>heme</name>
        <dbReference type="ChEBI" id="CHEBI:30413"/>
    </cofactor>
</comment>
<feature type="binding site" description="axial binding residue" evidence="7">
    <location>
        <position position="404"/>
    </location>
    <ligand>
        <name>heme</name>
        <dbReference type="ChEBI" id="CHEBI:30413"/>
    </ligand>
    <ligandPart>
        <name>Fe</name>
        <dbReference type="ChEBI" id="CHEBI:18248"/>
    </ligandPart>
</feature>
<keyword evidence="6 8" id="KW-0503">Monooxygenase</keyword>
<protein>
    <submittedName>
        <fullName evidence="9">Cytochrome P450</fullName>
    </submittedName>
</protein>
<evidence type="ECO:0000313" key="9">
    <source>
        <dbReference type="EMBL" id="KAA1246417.1"/>
    </source>
</evidence>
<dbReference type="AlphaFoldDB" id="A0A5B1BCV4"/>